<organism evidence="5 6">
    <name type="scientific">Selenihalanaerobacter shriftii</name>
    <dbReference type="NCBI Taxonomy" id="142842"/>
    <lineage>
        <taxon>Bacteria</taxon>
        <taxon>Bacillati</taxon>
        <taxon>Bacillota</taxon>
        <taxon>Clostridia</taxon>
        <taxon>Halanaerobiales</taxon>
        <taxon>Halobacteroidaceae</taxon>
        <taxon>Selenihalanaerobacter</taxon>
    </lineage>
</organism>
<dbReference type="Gene3D" id="1.10.1240.10">
    <property type="entry name" value="Methionine synthase domain"/>
    <property type="match status" value="1"/>
</dbReference>
<dbReference type="AlphaFoldDB" id="A0A1T4MTS1"/>
<evidence type="ECO:0000313" key="6">
    <source>
        <dbReference type="Proteomes" id="UP000190625"/>
    </source>
</evidence>
<dbReference type="InterPro" id="IPR050554">
    <property type="entry name" value="Met_Synthase/Corrinoid"/>
</dbReference>
<dbReference type="InterPro" id="IPR006158">
    <property type="entry name" value="Cobalamin-bd"/>
</dbReference>
<dbReference type="InterPro" id="IPR036594">
    <property type="entry name" value="Meth_synthase_dom"/>
</dbReference>
<keyword evidence="6" id="KW-1185">Reference proteome</keyword>
<dbReference type="Pfam" id="PF02310">
    <property type="entry name" value="B12-binding"/>
    <property type="match status" value="1"/>
</dbReference>
<protein>
    <submittedName>
        <fullName evidence="5">Methanogenic corrinoid protein MtbC1</fullName>
    </submittedName>
</protein>
<dbReference type="GO" id="GO:0046653">
    <property type="term" value="P:tetrahydrofolate metabolic process"/>
    <property type="evidence" value="ECO:0007669"/>
    <property type="project" value="TreeGrafter"/>
</dbReference>
<dbReference type="EMBL" id="FUWM01000012">
    <property type="protein sequence ID" value="SJZ70510.1"/>
    <property type="molecule type" value="Genomic_DNA"/>
</dbReference>
<dbReference type="Gene3D" id="3.40.50.280">
    <property type="entry name" value="Cobalamin-binding domain"/>
    <property type="match status" value="1"/>
</dbReference>
<dbReference type="GO" id="GO:0031419">
    <property type="term" value="F:cobalamin binding"/>
    <property type="evidence" value="ECO:0007669"/>
    <property type="project" value="InterPro"/>
</dbReference>
<dbReference type="InterPro" id="IPR036724">
    <property type="entry name" value="Cobalamin-bd_sf"/>
</dbReference>
<proteinExistence type="predicted"/>
<gene>
    <name evidence="5" type="ORF">SAMN02745118_01590</name>
</gene>
<dbReference type="Proteomes" id="UP000190625">
    <property type="component" value="Unassembled WGS sequence"/>
</dbReference>
<dbReference type="Pfam" id="PF02607">
    <property type="entry name" value="B12-binding_2"/>
    <property type="match status" value="1"/>
</dbReference>
<feature type="domain" description="B12-binding N-terminal" evidence="4">
    <location>
        <begin position="1"/>
        <end position="87"/>
    </location>
</feature>
<dbReference type="STRING" id="142842.SAMN02745118_01590"/>
<dbReference type="PANTHER" id="PTHR45833">
    <property type="entry name" value="METHIONINE SYNTHASE"/>
    <property type="match status" value="1"/>
</dbReference>
<reference evidence="6" key="1">
    <citation type="submission" date="2017-02" db="EMBL/GenBank/DDBJ databases">
        <authorList>
            <person name="Varghese N."/>
            <person name="Submissions S."/>
        </authorList>
    </citation>
    <scope>NUCLEOTIDE SEQUENCE [LARGE SCALE GENOMIC DNA]</scope>
    <source>
        <strain evidence="6">ATCC BAA-73</strain>
    </source>
</reference>
<name>A0A1T4MTS1_9FIRM</name>
<dbReference type="InterPro" id="IPR003759">
    <property type="entry name" value="Cbl-bd_cap"/>
</dbReference>
<evidence type="ECO:0000259" key="3">
    <source>
        <dbReference type="PROSITE" id="PS51332"/>
    </source>
</evidence>
<sequence length="213" mass="23864">MSMKKDLINAVADLEEEKALTLVREKIENDITPLEIVEQCQLGVEIVGKRYSDRTYFLSDLIMSEEILRCVMEILAPYFPKEHGDDGEIDIVMGTIEGDIHDLGKNLVIYLLKSVGINVYDLGVDVKPEEFVKGLEETGASVLGISVLLTFTINEVKKVIDLISESDLRDEVTIIIGGYPVNQNIKEYTGADYFETDANNAVELVKDILEENF</sequence>
<keyword evidence="1" id="KW-0479">Metal-binding</keyword>
<dbReference type="GO" id="GO:0050667">
    <property type="term" value="P:homocysteine metabolic process"/>
    <property type="evidence" value="ECO:0007669"/>
    <property type="project" value="TreeGrafter"/>
</dbReference>
<evidence type="ECO:0000259" key="4">
    <source>
        <dbReference type="PROSITE" id="PS51337"/>
    </source>
</evidence>
<dbReference type="GO" id="GO:0046872">
    <property type="term" value="F:metal ion binding"/>
    <property type="evidence" value="ECO:0007669"/>
    <property type="project" value="UniProtKB-KW"/>
</dbReference>
<feature type="domain" description="B12-binding" evidence="3">
    <location>
        <begin position="88"/>
        <end position="213"/>
    </location>
</feature>
<dbReference type="PROSITE" id="PS51332">
    <property type="entry name" value="B12_BINDING"/>
    <property type="match status" value="1"/>
</dbReference>
<keyword evidence="2" id="KW-0170">Cobalt</keyword>
<dbReference type="SMART" id="SM01018">
    <property type="entry name" value="B12-binding_2"/>
    <property type="match status" value="1"/>
</dbReference>
<dbReference type="PANTHER" id="PTHR45833:SF1">
    <property type="entry name" value="METHIONINE SYNTHASE"/>
    <property type="match status" value="1"/>
</dbReference>
<dbReference type="SUPFAM" id="SSF52242">
    <property type="entry name" value="Cobalamin (vitamin B12)-binding domain"/>
    <property type="match status" value="1"/>
</dbReference>
<dbReference type="GO" id="GO:0008705">
    <property type="term" value="F:methionine synthase activity"/>
    <property type="evidence" value="ECO:0007669"/>
    <property type="project" value="TreeGrafter"/>
</dbReference>
<dbReference type="SUPFAM" id="SSF47644">
    <property type="entry name" value="Methionine synthase domain"/>
    <property type="match status" value="1"/>
</dbReference>
<dbReference type="PROSITE" id="PS51337">
    <property type="entry name" value="B12_BINDING_NTER"/>
    <property type="match status" value="1"/>
</dbReference>
<accession>A0A1T4MTS1</accession>
<evidence type="ECO:0000256" key="2">
    <source>
        <dbReference type="ARBA" id="ARBA00023285"/>
    </source>
</evidence>
<dbReference type="GO" id="GO:0005829">
    <property type="term" value="C:cytosol"/>
    <property type="evidence" value="ECO:0007669"/>
    <property type="project" value="TreeGrafter"/>
</dbReference>
<evidence type="ECO:0000313" key="5">
    <source>
        <dbReference type="EMBL" id="SJZ70510.1"/>
    </source>
</evidence>
<evidence type="ECO:0000256" key="1">
    <source>
        <dbReference type="ARBA" id="ARBA00022723"/>
    </source>
</evidence>